<proteinExistence type="predicted"/>
<protein>
    <recommendedName>
        <fullName evidence="5">DUF2066 domain-containing protein</fullName>
    </recommendedName>
</protein>
<evidence type="ECO:0008006" key="5">
    <source>
        <dbReference type="Google" id="ProtNLM"/>
    </source>
</evidence>
<evidence type="ECO:0000313" key="4">
    <source>
        <dbReference type="Proteomes" id="UP000198854"/>
    </source>
</evidence>
<dbReference type="Pfam" id="PF09839">
    <property type="entry name" value="DUF2066"/>
    <property type="match status" value="1"/>
</dbReference>
<dbReference type="InterPro" id="IPR018642">
    <property type="entry name" value="DUF2066"/>
</dbReference>
<dbReference type="AlphaFoldDB" id="A0A1G8CZ69"/>
<gene>
    <name evidence="3" type="ORF">SAMN04488136_11817</name>
</gene>
<feature type="region of interest" description="Disordered" evidence="1">
    <location>
        <begin position="389"/>
        <end position="410"/>
    </location>
</feature>
<evidence type="ECO:0000256" key="2">
    <source>
        <dbReference type="SAM" id="SignalP"/>
    </source>
</evidence>
<dbReference type="EMBL" id="FNDD01000018">
    <property type="protein sequence ID" value="SDH50795.1"/>
    <property type="molecule type" value="Genomic_DNA"/>
</dbReference>
<dbReference type="STRING" id="861298.SAMN04488136_11817"/>
<evidence type="ECO:0000313" key="3">
    <source>
        <dbReference type="EMBL" id="SDH50795.1"/>
    </source>
</evidence>
<evidence type="ECO:0000256" key="1">
    <source>
        <dbReference type="SAM" id="MobiDB-lite"/>
    </source>
</evidence>
<feature type="signal peptide" evidence="2">
    <location>
        <begin position="1"/>
        <end position="18"/>
    </location>
</feature>
<sequence>MRKLALLALGLVHLPAFAFSHVDLYRSEVVVDQDDSNAEEAARIAGMKEVIVRASGDQNTLDNQAIQKALSNSAHYLAQFSQGQADDKATLKMTFSGSQLRDLFTQAQVPFWPENRPDVLVWLVEENRYDRTIAWEHSDSNILTSLLAQAKVRGLPFTVPVGDFDDITGIEVSDLWGGFVDPLRQASKRYQADAVLVVKVQGPQLRWTLYDQKPIMLGQTRQAPLVGSASGDDAAKEMVNKLSDYFAKKAAVVVASESSESLKVRFSEIDDGVSFFVLENKLKALSSVASLDVLTIKADTVTFNVHLLTSAQEFEQQVNSMGLVLQLEDTVLPSQTETAAANPQSQVQSELAGGALPIESHAQDAISMNSAQVPVVAPERVLNFQWQGQGVHPDFSDDQPHLDENVELEQ</sequence>
<keyword evidence="2" id="KW-0732">Signal</keyword>
<reference evidence="3 4" key="1">
    <citation type="submission" date="2016-10" db="EMBL/GenBank/DDBJ databases">
        <authorList>
            <person name="de Groot N.N."/>
        </authorList>
    </citation>
    <scope>NUCLEOTIDE SEQUENCE [LARGE SCALE GENOMIC DNA]</scope>
    <source>
        <strain evidence="3 4">CGMCC 1.10228</strain>
    </source>
</reference>
<feature type="chain" id="PRO_5011540552" description="DUF2066 domain-containing protein" evidence="2">
    <location>
        <begin position="19"/>
        <end position="410"/>
    </location>
</feature>
<dbReference type="OrthoDB" id="6195299at2"/>
<keyword evidence="4" id="KW-1185">Reference proteome</keyword>
<organism evidence="3 4">
    <name type="scientific">Vibrio xiamenensis</name>
    <dbReference type="NCBI Taxonomy" id="861298"/>
    <lineage>
        <taxon>Bacteria</taxon>
        <taxon>Pseudomonadati</taxon>
        <taxon>Pseudomonadota</taxon>
        <taxon>Gammaproteobacteria</taxon>
        <taxon>Vibrionales</taxon>
        <taxon>Vibrionaceae</taxon>
        <taxon>Vibrio</taxon>
    </lineage>
</organism>
<dbReference type="RefSeq" id="WP_093275427.1">
    <property type="nucleotide sequence ID" value="NZ_FNDD01000018.1"/>
</dbReference>
<name>A0A1G8CZ69_9VIBR</name>
<feature type="compositionally biased region" description="Basic and acidic residues" evidence="1">
    <location>
        <begin position="394"/>
        <end position="404"/>
    </location>
</feature>
<dbReference type="Proteomes" id="UP000198854">
    <property type="component" value="Unassembled WGS sequence"/>
</dbReference>
<accession>A0A1G8CZ69</accession>